<sequence>MIFPIDALTSRQILTEDTQERIWFELTDQESVLDLPVEELQNLMTAASFCMVREKLKPKITMALEICLVWRTITPEEEKEQIRKDTSLQNPTTKLHAPSIGRRDSSLIGNRSAFDMEMSTMMAEMDRLTRAFTGYVPALLSSFTAPLPIYDPFFDELKSPLIRDESDGKNLRLRYDVPTSTSQRK</sequence>
<name>A0A915E7Y7_9BILA</name>
<dbReference type="Proteomes" id="UP000887574">
    <property type="component" value="Unplaced"/>
</dbReference>
<feature type="region of interest" description="Disordered" evidence="1">
    <location>
        <begin position="80"/>
        <end position="101"/>
    </location>
</feature>
<dbReference type="AlphaFoldDB" id="A0A915E7Y7"/>
<evidence type="ECO:0000256" key="1">
    <source>
        <dbReference type="SAM" id="MobiDB-lite"/>
    </source>
</evidence>
<protein>
    <submittedName>
        <fullName evidence="3">Uncharacterized protein</fullName>
    </submittedName>
</protein>
<evidence type="ECO:0000313" key="3">
    <source>
        <dbReference type="WBParaSite" id="jg352"/>
    </source>
</evidence>
<reference evidence="3" key="1">
    <citation type="submission" date="2022-11" db="UniProtKB">
        <authorList>
            <consortium name="WormBaseParasite"/>
        </authorList>
    </citation>
    <scope>IDENTIFICATION</scope>
</reference>
<organism evidence="2 3">
    <name type="scientific">Ditylenchus dipsaci</name>
    <dbReference type="NCBI Taxonomy" id="166011"/>
    <lineage>
        <taxon>Eukaryota</taxon>
        <taxon>Metazoa</taxon>
        <taxon>Ecdysozoa</taxon>
        <taxon>Nematoda</taxon>
        <taxon>Chromadorea</taxon>
        <taxon>Rhabditida</taxon>
        <taxon>Tylenchina</taxon>
        <taxon>Tylenchomorpha</taxon>
        <taxon>Sphaerularioidea</taxon>
        <taxon>Anguinidae</taxon>
        <taxon>Anguininae</taxon>
        <taxon>Ditylenchus</taxon>
    </lineage>
</organism>
<proteinExistence type="predicted"/>
<dbReference type="WBParaSite" id="jg352">
    <property type="protein sequence ID" value="jg352"/>
    <property type="gene ID" value="jg352"/>
</dbReference>
<accession>A0A915E7Y7</accession>
<evidence type="ECO:0000313" key="2">
    <source>
        <dbReference type="Proteomes" id="UP000887574"/>
    </source>
</evidence>
<keyword evidence="2" id="KW-1185">Reference proteome</keyword>